<feature type="transmembrane region" description="Helical" evidence="1">
    <location>
        <begin position="561"/>
        <end position="580"/>
    </location>
</feature>
<dbReference type="HOGENOM" id="CLU_016885_3_0_1"/>
<keyword evidence="5" id="KW-1185">Reference proteome</keyword>
<protein>
    <submittedName>
        <fullName evidence="4">Ankyrin repeat family protein, putative</fullName>
    </submittedName>
</protein>
<dbReference type="GO" id="GO:0016020">
    <property type="term" value="C:membrane"/>
    <property type="evidence" value="ECO:0000318"/>
    <property type="project" value="GO_Central"/>
</dbReference>
<feature type="domain" description="DUF4219" evidence="2">
    <location>
        <begin position="11"/>
        <end position="35"/>
    </location>
</feature>
<dbReference type="Proteomes" id="UP000026915">
    <property type="component" value="Chromosome 1"/>
</dbReference>
<evidence type="ECO:0000259" key="3">
    <source>
        <dbReference type="Pfam" id="PF13962"/>
    </source>
</evidence>
<dbReference type="InterPro" id="IPR002110">
    <property type="entry name" value="Ankyrin_rpt"/>
</dbReference>
<evidence type="ECO:0000259" key="2">
    <source>
        <dbReference type="Pfam" id="PF13961"/>
    </source>
</evidence>
<dbReference type="PANTHER" id="PTHR24177:SF335">
    <property type="entry name" value="PGG DOMAIN-CONTAINING PROTEIN"/>
    <property type="match status" value="1"/>
</dbReference>
<reference evidence="4 5" key="1">
    <citation type="journal article" date="2013" name="Genome Biol.">
        <title>The genome sequence of the most widely cultivated cacao type and its use to identify candidate genes regulating pod color.</title>
        <authorList>
            <person name="Motamayor J.C."/>
            <person name="Mockaitis K."/>
            <person name="Schmutz J."/>
            <person name="Haiminen N."/>
            <person name="Iii D.L."/>
            <person name="Cornejo O."/>
            <person name="Findley S.D."/>
            <person name="Zheng P."/>
            <person name="Utro F."/>
            <person name="Royaert S."/>
            <person name="Saski C."/>
            <person name="Jenkins J."/>
            <person name="Podicheti R."/>
            <person name="Zhao M."/>
            <person name="Scheffler B.E."/>
            <person name="Stack J.C."/>
            <person name="Feltus F.A."/>
            <person name="Mustiga G.M."/>
            <person name="Amores F."/>
            <person name="Phillips W."/>
            <person name="Marelli J.P."/>
            <person name="May G.D."/>
            <person name="Shapiro H."/>
            <person name="Ma J."/>
            <person name="Bustamante C.D."/>
            <person name="Schnell R.J."/>
            <person name="Main D."/>
            <person name="Gilbert D."/>
            <person name="Parida L."/>
            <person name="Kuhn D.N."/>
        </authorList>
    </citation>
    <scope>NUCLEOTIDE SEQUENCE [LARGE SCALE GENOMIC DNA]</scope>
    <source>
        <strain evidence="5">cv. Matina 1-6</strain>
    </source>
</reference>
<proteinExistence type="predicted"/>
<dbReference type="Gene3D" id="1.25.40.20">
    <property type="entry name" value="Ankyrin repeat-containing domain"/>
    <property type="match status" value="1"/>
</dbReference>
<feature type="domain" description="PGG" evidence="3">
    <location>
        <begin position="554"/>
        <end position="667"/>
    </location>
</feature>
<keyword evidence="1" id="KW-1133">Transmembrane helix</keyword>
<keyword evidence="1" id="KW-0472">Membrane</keyword>
<dbReference type="Pfam" id="PF13961">
    <property type="entry name" value="DUF4219"/>
    <property type="match status" value="1"/>
</dbReference>
<feature type="transmembrane region" description="Helical" evidence="1">
    <location>
        <begin position="673"/>
        <end position="700"/>
    </location>
</feature>
<dbReference type="eggNOG" id="KOG0504">
    <property type="taxonomic scope" value="Eukaryota"/>
</dbReference>
<accession>A0A061DJE0</accession>
<dbReference type="EMBL" id="CM001879">
    <property type="protein sequence ID" value="EOX92467.1"/>
    <property type="molecule type" value="Genomic_DNA"/>
</dbReference>
<dbReference type="PANTHER" id="PTHR24177">
    <property type="entry name" value="CASKIN"/>
    <property type="match status" value="1"/>
</dbReference>
<gene>
    <name evidence="4" type="ORF">TCM_001416</name>
</gene>
<feature type="transmembrane region" description="Helical" evidence="1">
    <location>
        <begin position="644"/>
        <end position="667"/>
    </location>
</feature>
<feature type="transmembrane region" description="Helical" evidence="1">
    <location>
        <begin position="600"/>
        <end position="623"/>
    </location>
</feature>
<sequence>MAFTGIVNDKLTEENYENWKECLKSYLISQGLWGVASGDELEPPKTDECRYDCWVKKNAKALHAIQISCGAGTIARIGESESAKYEWDRLAEKLPAPLPKGSGLLLNEGESNVFYYDALYRAIEKGDLEAVKMFLDLKPYAVREKITLKDDTALHVAVLAGKEEIVKELVRRMEKDDLELKNNMGETAFSIATINESKEMVRAMVEKNSNLVTVKNAYGAIPVVVASLFSARDMVRYLYFKTPEEILKPENGDRSGATLLNSLIADGIFDLALSLLKRYPKLGVTEDINKNYAVKLLAHKPSAFLSGKSFVFWKRWIYNSCIKISEVELEDEGITYGESRGDEESIRRERSRPNNVRSSLIKFGWKLLKWFVPDMKQIHYAKLKHDQAVELLRYIFKEIPRLSNKQLDKIGLDKAIYDAIKHGMIEFIDEIIQLHPEVIWRKDKKGRTLFANAIVLRREKIFNHVYHLGSKQRITLLRHDIFRNNFLHLAAKLSPPSRLDHISGAALQMQRELQWFEELRKILPPKFEEEFNENNRTPASLFSAEHKELIKEGEKWMKNNAASCMVVATLIAAVMFTSAFTVPGGNDEKTGAPIFLKSNAFLVFVIANSLSLFASSTSVLVFLGVLTSHYAEKDFLQSLPAKSILGLFTLFFSIVTMMIAFGSAIFITLQKRLAWISVPVIVLSTVPIAFFTLLQFPLLIEMLISTYLIRVFMIGGDEVHLGKNYSNSACAQFFELLEIELNTTAYKMMLVIDLA</sequence>
<dbReference type="SMART" id="SM00248">
    <property type="entry name" value="ANK"/>
    <property type="match status" value="4"/>
</dbReference>
<dbReference type="InterPro" id="IPR026961">
    <property type="entry name" value="PGG_dom"/>
</dbReference>
<dbReference type="InterPro" id="IPR025314">
    <property type="entry name" value="DUF4219"/>
</dbReference>
<evidence type="ECO:0000256" key="1">
    <source>
        <dbReference type="SAM" id="Phobius"/>
    </source>
</evidence>
<dbReference type="Pfam" id="PF12796">
    <property type="entry name" value="Ank_2"/>
    <property type="match status" value="1"/>
</dbReference>
<dbReference type="STRING" id="3641.A0A061DJE0"/>
<organism evidence="4 5">
    <name type="scientific">Theobroma cacao</name>
    <name type="common">Cacao</name>
    <name type="synonym">Cocoa</name>
    <dbReference type="NCBI Taxonomy" id="3641"/>
    <lineage>
        <taxon>Eukaryota</taxon>
        <taxon>Viridiplantae</taxon>
        <taxon>Streptophyta</taxon>
        <taxon>Embryophyta</taxon>
        <taxon>Tracheophyta</taxon>
        <taxon>Spermatophyta</taxon>
        <taxon>Magnoliopsida</taxon>
        <taxon>eudicotyledons</taxon>
        <taxon>Gunneridae</taxon>
        <taxon>Pentapetalae</taxon>
        <taxon>rosids</taxon>
        <taxon>malvids</taxon>
        <taxon>Malvales</taxon>
        <taxon>Malvaceae</taxon>
        <taxon>Byttnerioideae</taxon>
        <taxon>Theobroma</taxon>
    </lineage>
</organism>
<dbReference type="SUPFAM" id="SSF48403">
    <property type="entry name" value="Ankyrin repeat"/>
    <property type="match status" value="1"/>
</dbReference>
<dbReference type="OMA" id="WIYNSCI"/>
<name>A0A061DJE0_THECC</name>
<evidence type="ECO:0000313" key="4">
    <source>
        <dbReference type="EMBL" id="EOX92467.1"/>
    </source>
</evidence>
<dbReference type="AlphaFoldDB" id="A0A061DJE0"/>
<keyword evidence="1" id="KW-0812">Transmembrane</keyword>
<dbReference type="Pfam" id="PF13962">
    <property type="entry name" value="PGG"/>
    <property type="match status" value="1"/>
</dbReference>
<dbReference type="InterPro" id="IPR036770">
    <property type="entry name" value="Ankyrin_rpt-contain_sf"/>
</dbReference>
<dbReference type="InParanoid" id="A0A061DJE0"/>
<dbReference type="Gramene" id="EOX92467">
    <property type="protein sequence ID" value="EOX92467"/>
    <property type="gene ID" value="TCM_001416"/>
</dbReference>
<evidence type="ECO:0000313" key="5">
    <source>
        <dbReference type="Proteomes" id="UP000026915"/>
    </source>
</evidence>